<protein>
    <submittedName>
        <fullName evidence="1">Uncharacterized protein</fullName>
    </submittedName>
</protein>
<proteinExistence type="predicted"/>
<evidence type="ECO:0000313" key="1">
    <source>
        <dbReference type="EMBL" id="CAI6274857.1"/>
    </source>
</evidence>
<dbReference type="Proteomes" id="UP001152607">
    <property type="component" value="Unassembled WGS sequence"/>
</dbReference>
<dbReference type="EMBL" id="CAOQHR010000001">
    <property type="protein sequence ID" value="CAI6274857.1"/>
    <property type="molecule type" value="Genomic_DNA"/>
</dbReference>
<accession>A0A9W4XHL9</accession>
<comment type="caution">
    <text evidence="1">The sequence shown here is derived from an EMBL/GenBank/DDBJ whole genome shotgun (WGS) entry which is preliminary data.</text>
</comment>
<keyword evidence="2" id="KW-1185">Reference proteome</keyword>
<evidence type="ECO:0000313" key="2">
    <source>
        <dbReference type="Proteomes" id="UP001152607"/>
    </source>
</evidence>
<reference evidence="1" key="1">
    <citation type="submission" date="2023-01" db="EMBL/GenBank/DDBJ databases">
        <authorList>
            <person name="Van Ghelder C."/>
            <person name="Rancurel C."/>
        </authorList>
    </citation>
    <scope>NUCLEOTIDE SEQUENCE</scope>
    <source>
        <strain evidence="1">CNCM I-4278</strain>
    </source>
</reference>
<name>A0A9W4XHL9_9PLEO</name>
<sequence length="78" mass="8932">MIAERKMHGTQGAIWGITIYEVIVLPEIELQRARRMSMAGVRLNSGHPLTSKDQAKGTVFAYWCENRPSTRRQKAFLE</sequence>
<dbReference type="AlphaFoldDB" id="A0A9W4XHL9"/>
<organism evidence="1 2">
    <name type="scientific">Periconia digitata</name>
    <dbReference type="NCBI Taxonomy" id="1303443"/>
    <lineage>
        <taxon>Eukaryota</taxon>
        <taxon>Fungi</taxon>
        <taxon>Dikarya</taxon>
        <taxon>Ascomycota</taxon>
        <taxon>Pezizomycotina</taxon>
        <taxon>Dothideomycetes</taxon>
        <taxon>Pleosporomycetidae</taxon>
        <taxon>Pleosporales</taxon>
        <taxon>Massarineae</taxon>
        <taxon>Periconiaceae</taxon>
        <taxon>Periconia</taxon>
    </lineage>
</organism>
<gene>
    <name evidence="1" type="ORF">PDIGIT_LOCUS1873</name>
</gene>